<feature type="transmembrane region" description="Helical" evidence="8">
    <location>
        <begin position="65"/>
        <end position="86"/>
    </location>
</feature>
<keyword evidence="5 8" id="KW-0812">Transmembrane</keyword>
<keyword evidence="10" id="KW-1185">Reference proteome</keyword>
<comment type="caution">
    <text evidence="9">The sequence shown here is derived from an EMBL/GenBank/DDBJ whole genome shotgun (WGS) entry which is preliminary data.</text>
</comment>
<feature type="transmembrane region" description="Helical" evidence="8">
    <location>
        <begin position="199"/>
        <end position="224"/>
    </location>
</feature>
<evidence type="ECO:0000256" key="5">
    <source>
        <dbReference type="ARBA" id="ARBA00022692"/>
    </source>
</evidence>
<evidence type="ECO:0000313" key="9">
    <source>
        <dbReference type="EMBL" id="NHE58332.1"/>
    </source>
</evidence>
<dbReference type="PANTHER" id="PTHR21716:SF53">
    <property type="entry name" value="PERMEASE PERM-RELATED"/>
    <property type="match status" value="1"/>
</dbReference>
<feature type="transmembrane region" description="Helical" evidence="8">
    <location>
        <begin position="264"/>
        <end position="281"/>
    </location>
</feature>
<dbReference type="EMBL" id="JAANYN010000006">
    <property type="protein sequence ID" value="NHE58332.1"/>
    <property type="molecule type" value="Genomic_DNA"/>
</dbReference>
<organism evidence="9 10">
    <name type="scientific">Cyclobacterium plantarum</name>
    <dbReference type="NCBI Taxonomy" id="2716263"/>
    <lineage>
        <taxon>Bacteria</taxon>
        <taxon>Pseudomonadati</taxon>
        <taxon>Bacteroidota</taxon>
        <taxon>Cytophagia</taxon>
        <taxon>Cytophagales</taxon>
        <taxon>Cyclobacteriaceae</taxon>
        <taxon>Cyclobacterium</taxon>
    </lineage>
</organism>
<dbReference type="Pfam" id="PF01594">
    <property type="entry name" value="AI-2E_transport"/>
    <property type="match status" value="1"/>
</dbReference>
<evidence type="ECO:0000256" key="7">
    <source>
        <dbReference type="ARBA" id="ARBA00023136"/>
    </source>
</evidence>
<dbReference type="PANTHER" id="PTHR21716">
    <property type="entry name" value="TRANSMEMBRANE PROTEIN"/>
    <property type="match status" value="1"/>
</dbReference>
<dbReference type="InterPro" id="IPR002549">
    <property type="entry name" value="AI-2E-like"/>
</dbReference>
<feature type="transmembrane region" description="Helical" evidence="8">
    <location>
        <begin position="144"/>
        <end position="168"/>
    </location>
</feature>
<comment type="similarity">
    <text evidence="2">Belongs to the autoinducer-2 exporter (AI-2E) (TC 2.A.86) family.</text>
</comment>
<name>A0ABX0H9M6_9BACT</name>
<keyword evidence="7 8" id="KW-0472">Membrane</keyword>
<evidence type="ECO:0000313" key="10">
    <source>
        <dbReference type="Proteomes" id="UP000649799"/>
    </source>
</evidence>
<reference evidence="9 10" key="1">
    <citation type="submission" date="2020-03" db="EMBL/GenBank/DDBJ databases">
        <title>Cyclobacterium plantarum sp. nov., a marine bacterium isolated from a coastal-marine wetland.</title>
        <authorList>
            <person name="Sanchez-Porro C."/>
            <person name="Ventosa A."/>
            <person name="Amoozegar M."/>
        </authorList>
    </citation>
    <scope>NUCLEOTIDE SEQUENCE [LARGE SCALE GENOMIC DNA]</scope>
    <source>
        <strain evidence="9 10">GBPx2</strain>
    </source>
</reference>
<feature type="transmembrane region" description="Helical" evidence="8">
    <location>
        <begin position="12"/>
        <end position="28"/>
    </location>
</feature>
<dbReference type="RefSeq" id="WP_166148574.1">
    <property type="nucleotide sequence ID" value="NZ_JAANYN010000006.1"/>
</dbReference>
<dbReference type="Proteomes" id="UP000649799">
    <property type="component" value="Unassembled WGS sequence"/>
</dbReference>
<evidence type="ECO:0000256" key="2">
    <source>
        <dbReference type="ARBA" id="ARBA00009773"/>
    </source>
</evidence>
<proteinExistence type="inferred from homology"/>
<comment type="subcellular location">
    <subcellularLocation>
        <location evidence="1">Cell membrane</location>
        <topology evidence="1">Multi-pass membrane protein</topology>
    </subcellularLocation>
</comment>
<keyword evidence="4" id="KW-1003">Cell membrane</keyword>
<accession>A0ABX0H9M6</accession>
<feature type="transmembrane region" description="Helical" evidence="8">
    <location>
        <begin position="301"/>
        <end position="328"/>
    </location>
</feature>
<evidence type="ECO:0000256" key="4">
    <source>
        <dbReference type="ARBA" id="ARBA00022475"/>
    </source>
</evidence>
<feature type="transmembrane region" description="Helical" evidence="8">
    <location>
        <begin position="34"/>
        <end position="53"/>
    </location>
</feature>
<gene>
    <name evidence="9" type="ORF">G9Q97_16095</name>
</gene>
<keyword evidence="6 8" id="KW-1133">Transmembrane helix</keyword>
<feature type="transmembrane region" description="Helical" evidence="8">
    <location>
        <begin position="230"/>
        <end position="257"/>
    </location>
</feature>
<sequence length="359" mass="39688">MTELKLPGHLRALTILLLLIVIVFILIIGRSLLIPLMLGGYIAMLLIPACTWMESKKIPRPIAAFVALLTSLAAIVGLIVLVILQVKSFSSDFEDVTGRLNKYLSDIDQLATDWFGANLGIKNGIDKSQLFELLESNSETVSNFLLSTIGSLTGVVLLPVFIFFLLIYRDHLGNFIARLFEEEEEGNVKSKIKDLRRVVQYYIIGMIKVMGILAVLNTAVLYALGVKHAIFFGLFAALLNIIPYLGPFLGAILPFIFSFLTMDSLFYPLMVVASFTVIQLIESNFLTPKIVGGNVSLNALVTFLGLLIGGAIWGVIGMILIIPTLAILKRIFELKNSTKPFAYLFGEEEVKPIFKRGKK</sequence>
<protein>
    <submittedName>
        <fullName evidence="9">AI-2E family transporter</fullName>
    </submittedName>
</protein>
<evidence type="ECO:0000256" key="3">
    <source>
        <dbReference type="ARBA" id="ARBA00022448"/>
    </source>
</evidence>
<keyword evidence="3" id="KW-0813">Transport</keyword>
<evidence type="ECO:0000256" key="8">
    <source>
        <dbReference type="SAM" id="Phobius"/>
    </source>
</evidence>
<evidence type="ECO:0000256" key="6">
    <source>
        <dbReference type="ARBA" id="ARBA00022989"/>
    </source>
</evidence>
<evidence type="ECO:0000256" key="1">
    <source>
        <dbReference type="ARBA" id="ARBA00004651"/>
    </source>
</evidence>